<evidence type="ECO:0000256" key="1">
    <source>
        <dbReference type="PROSITE-ProRule" id="PRU00235"/>
    </source>
</evidence>
<dbReference type="Gene3D" id="2.130.10.30">
    <property type="entry name" value="Regulator of chromosome condensation 1/beta-lactamase-inhibitor protein II"/>
    <property type="match status" value="2"/>
</dbReference>
<feature type="domain" description="Protein kinase" evidence="3">
    <location>
        <begin position="409"/>
        <end position="629"/>
    </location>
</feature>
<feature type="repeat" description="RCC1" evidence="1">
    <location>
        <begin position="57"/>
        <end position="109"/>
    </location>
</feature>
<dbReference type="GO" id="GO:0004672">
    <property type="term" value="F:protein kinase activity"/>
    <property type="evidence" value="ECO:0007669"/>
    <property type="project" value="InterPro"/>
</dbReference>
<dbReference type="GO" id="GO:0007165">
    <property type="term" value="P:signal transduction"/>
    <property type="evidence" value="ECO:0007669"/>
    <property type="project" value="TreeGrafter"/>
</dbReference>
<dbReference type="InterPro" id="IPR011009">
    <property type="entry name" value="Kinase-like_dom_sf"/>
</dbReference>
<dbReference type="PANTHER" id="PTHR23257:SF969">
    <property type="entry name" value="INTEGRIN-LINKED PROTEIN KINASE"/>
    <property type="match status" value="1"/>
</dbReference>
<dbReference type="SMART" id="SM00220">
    <property type="entry name" value="S_TKc"/>
    <property type="match status" value="1"/>
</dbReference>
<dbReference type="PANTHER" id="PTHR23257">
    <property type="entry name" value="SERINE-THREONINE PROTEIN KINASE"/>
    <property type="match status" value="1"/>
</dbReference>
<evidence type="ECO:0000256" key="2">
    <source>
        <dbReference type="SAM" id="Coils"/>
    </source>
</evidence>
<dbReference type="GeneID" id="94828588"/>
<dbReference type="Pfam" id="PF13540">
    <property type="entry name" value="RCC1_2"/>
    <property type="match status" value="3"/>
</dbReference>
<proteinExistence type="predicted"/>
<dbReference type="Proteomes" id="UP000179807">
    <property type="component" value="Unassembled WGS sequence"/>
</dbReference>
<dbReference type="InterPro" id="IPR050167">
    <property type="entry name" value="Ser_Thr_protein_kinase"/>
</dbReference>
<comment type="caution">
    <text evidence="4">The sequence shown here is derived from an EMBL/GenBank/DDBJ whole genome shotgun (WGS) entry which is preliminary data.</text>
</comment>
<name>A0A1J4JP15_9EUKA</name>
<feature type="coiled-coil region" evidence="2">
    <location>
        <begin position="369"/>
        <end position="404"/>
    </location>
</feature>
<dbReference type="OrthoDB" id="5370059at2759"/>
<dbReference type="CDD" id="cd00180">
    <property type="entry name" value="PKc"/>
    <property type="match status" value="1"/>
</dbReference>
<dbReference type="SUPFAM" id="SSF50985">
    <property type="entry name" value="RCC1/BLIP-II"/>
    <property type="match status" value="1"/>
</dbReference>
<reference evidence="4" key="1">
    <citation type="submission" date="2016-10" db="EMBL/GenBank/DDBJ databases">
        <authorList>
            <person name="Benchimol M."/>
            <person name="Almeida L.G."/>
            <person name="Vasconcelos A.T."/>
            <person name="Perreira-Neves A."/>
            <person name="Rosa I.A."/>
            <person name="Tasca T."/>
            <person name="Bogo M.R."/>
            <person name="de Souza W."/>
        </authorList>
    </citation>
    <scope>NUCLEOTIDE SEQUENCE [LARGE SCALE GENOMIC DNA]</scope>
    <source>
        <strain evidence="4">K</strain>
    </source>
</reference>
<keyword evidence="5" id="KW-1185">Reference proteome</keyword>
<dbReference type="RefSeq" id="XP_068353923.1">
    <property type="nucleotide sequence ID" value="XM_068493884.1"/>
</dbReference>
<dbReference type="InterPro" id="IPR000408">
    <property type="entry name" value="Reg_chr_condens"/>
</dbReference>
<evidence type="ECO:0000259" key="3">
    <source>
        <dbReference type="PROSITE" id="PS50011"/>
    </source>
</evidence>
<dbReference type="PROSITE" id="PS50012">
    <property type="entry name" value="RCC1_3"/>
    <property type="match status" value="2"/>
</dbReference>
<gene>
    <name evidence="4" type="ORF">TRFO_07766</name>
</gene>
<dbReference type="SUPFAM" id="SSF56112">
    <property type="entry name" value="Protein kinase-like (PK-like)"/>
    <property type="match status" value="1"/>
</dbReference>
<dbReference type="InterPro" id="IPR000719">
    <property type="entry name" value="Prot_kinase_dom"/>
</dbReference>
<protein>
    <recommendedName>
        <fullName evidence="3">Protein kinase domain-containing protein</fullName>
    </recommendedName>
</protein>
<accession>A0A1J4JP15</accession>
<dbReference type="GO" id="GO:0005524">
    <property type="term" value="F:ATP binding"/>
    <property type="evidence" value="ECO:0007669"/>
    <property type="project" value="InterPro"/>
</dbReference>
<dbReference type="EMBL" id="MLAK01000938">
    <property type="protein sequence ID" value="OHT00787.1"/>
    <property type="molecule type" value="Genomic_DNA"/>
</dbReference>
<evidence type="ECO:0000313" key="5">
    <source>
        <dbReference type="Proteomes" id="UP000179807"/>
    </source>
</evidence>
<dbReference type="AlphaFoldDB" id="A0A1J4JP15"/>
<keyword evidence="2" id="KW-0175">Coiled coil</keyword>
<feature type="repeat" description="RCC1" evidence="1">
    <location>
        <begin position="237"/>
        <end position="288"/>
    </location>
</feature>
<dbReference type="Gene3D" id="1.10.510.10">
    <property type="entry name" value="Transferase(Phosphotransferase) domain 1"/>
    <property type="match status" value="1"/>
</dbReference>
<organism evidence="4 5">
    <name type="scientific">Tritrichomonas foetus</name>
    <dbReference type="NCBI Taxonomy" id="1144522"/>
    <lineage>
        <taxon>Eukaryota</taxon>
        <taxon>Metamonada</taxon>
        <taxon>Parabasalia</taxon>
        <taxon>Tritrichomonadida</taxon>
        <taxon>Tritrichomonadidae</taxon>
        <taxon>Tritrichomonas</taxon>
    </lineage>
</organism>
<dbReference type="GO" id="GO:0005737">
    <property type="term" value="C:cytoplasm"/>
    <property type="evidence" value="ECO:0007669"/>
    <property type="project" value="TreeGrafter"/>
</dbReference>
<dbReference type="PROSITE" id="PS50011">
    <property type="entry name" value="PROTEIN_KINASE_DOM"/>
    <property type="match status" value="1"/>
</dbReference>
<dbReference type="VEuPathDB" id="TrichDB:TRFO_07766"/>
<dbReference type="InterPro" id="IPR009091">
    <property type="entry name" value="RCC1/BLIP-II"/>
</dbReference>
<sequence length="654" mass="74046">MYVSGLNLNRNLWVSANSKTQTENPCVSPPIKCPIDPSNILSFSVGSFHSAFVTNDGRAFCIGDDTEFLIGTGTAVIYYEPIEITFPEIQDRFVDVCCGEEFTLYLTSGDILVYVHKNCTRRIPAFHKLTGKPIFITAGTKRAGAIDDNGYAFIFSSEDPYEQPKRIRFVEPIFDLCIGDSDDLPFVVFLTKSRKIFGNQTYNNDSDEFGLIESMKAVEFRQLCAGHDHLLALTSKGLVYSSGLNSFGQLGVNYSPEKNKFNLIENLADYTIKSIATGKCHSLFVTESGSLFGCGIETGGRLPTKSSSNEKYFTPFLIPLNGFITHAWAGSFSSVILIGYEPPIHRGFMHFFLKNQPKPWRNIINWKEILSLQYEIDIIEQKIKQKEETKLNNSKIMIKELNLDDLNALIGIEEIGISQTSQTIKVINKNNDKISIRKLLPGMNNEILHQFVKDYKEIIEINHPCFARIYGYSDNCILREAINTSLYQQLFFGKMSPTVKSRIITEIVLGLKYMHSKGLAHLNLKPENILLDEYHHVKLIDYGFANPFAKVTTCVAPEIFNNEDFNEKADIYSLGKLLEIMFSMNSANESEKESENYKDLISKCISQNPADRPSINDVYNELKQNHFVILPKSDGTYSFESCEKIEKFEKLLSI</sequence>
<dbReference type="PROSITE" id="PS00626">
    <property type="entry name" value="RCC1_2"/>
    <property type="match status" value="2"/>
</dbReference>
<evidence type="ECO:0000313" key="4">
    <source>
        <dbReference type="EMBL" id="OHT00787.1"/>
    </source>
</evidence>
<dbReference type="Pfam" id="PF00069">
    <property type="entry name" value="Pkinase"/>
    <property type="match status" value="1"/>
</dbReference>